<protein>
    <submittedName>
        <fullName evidence="3">DUF3558 domain-containing protein</fullName>
    </submittedName>
</protein>
<organism evidence="3 4">
    <name type="scientific">Streptomyces parvus</name>
    <dbReference type="NCBI Taxonomy" id="66428"/>
    <lineage>
        <taxon>Bacteria</taxon>
        <taxon>Bacillati</taxon>
        <taxon>Actinomycetota</taxon>
        <taxon>Actinomycetes</taxon>
        <taxon>Kitasatosporales</taxon>
        <taxon>Streptomycetaceae</taxon>
        <taxon>Streptomyces</taxon>
    </lineage>
</organism>
<feature type="compositionally biased region" description="Basic and acidic residues" evidence="1">
    <location>
        <begin position="73"/>
        <end position="84"/>
    </location>
</feature>
<feature type="region of interest" description="Disordered" evidence="1">
    <location>
        <begin position="28"/>
        <end position="96"/>
    </location>
</feature>
<sequence>MHRSAPRLSRILACAAVPVMLVAVGCSSDSGSDGKKNAGSSSSGPAGSKPSEPTVEPAKFTDLPDPCTSIGKKTIEDLVPDAKKKGGTAGGSTDLSVRSSCSWNGLDDQGVKGSQYRWMDVGFTRFDSDQSLGSGAKRATADYTKQVTKAKESEGAKKVAAEPAAGIGDEATLVTYGLSKTDEDFVYATVVARTGNVVVTLTYNGAGYAGAKTPSSSDIVKGAQKAAKEAVAAVGKTEQSAGSEDSSPAKGGSDDTEKSPEKDTKKDQADAKGDTGSEDSPKSKATPKS</sequence>
<evidence type="ECO:0000256" key="1">
    <source>
        <dbReference type="SAM" id="MobiDB-lite"/>
    </source>
</evidence>
<feature type="compositionally biased region" description="Polar residues" evidence="1">
    <location>
        <begin position="237"/>
        <end position="246"/>
    </location>
</feature>
<dbReference type="AlphaFoldDB" id="A0A5D4JCK7"/>
<evidence type="ECO:0000313" key="4">
    <source>
        <dbReference type="Proteomes" id="UP000323242"/>
    </source>
</evidence>
<dbReference type="Proteomes" id="UP000323242">
    <property type="component" value="Unassembled WGS sequence"/>
</dbReference>
<evidence type="ECO:0000313" key="3">
    <source>
        <dbReference type="EMBL" id="TYR63297.1"/>
    </source>
</evidence>
<feature type="compositionally biased region" description="Low complexity" evidence="1">
    <location>
        <begin position="28"/>
        <end position="51"/>
    </location>
</feature>
<proteinExistence type="predicted"/>
<reference evidence="3 4" key="1">
    <citation type="submission" date="2019-08" db="EMBL/GenBank/DDBJ databases">
        <title>Draft genome for granaticin producer strain Streptomyces parvus C05.</title>
        <authorList>
            <person name="Gonzalez-Pimentel J.L."/>
        </authorList>
    </citation>
    <scope>NUCLEOTIDE SEQUENCE [LARGE SCALE GENOMIC DNA]</scope>
    <source>
        <strain evidence="3 4">C05</strain>
    </source>
</reference>
<gene>
    <name evidence="3" type="ORF">FY004_17620</name>
</gene>
<feature type="compositionally biased region" description="Basic and acidic residues" evidence="1">
    <location>
        <begin position="252"/>
        <end position="282"/>
    </location>
</feature>
<feature type="region of interest" description="Disordered" evidence="1">
    <location>
        <begin position="231"/>
        <end position="289"/>
    </location>
</feature>
<accession>A0A5D4JCK7</accession>
<comment type="caution">
    <text evidence="3">The sequence shown here is derived from an EMBL/GenBank/DDBJ whole genome shotgun (WGS) entry which is preliminary data.</text>
</comment>
<dbReference type="EMBL" id="VSZQ01000087">
    <property type="protein sequence ID" value="TYR63297.1"/>
    <property type="molecule type" value="Genomic_DNA"/>
</dbReference>
<keyword evidence="4" id="KW-1185">Reference proteome</keyword>
<feature type="signal peptide" evidence="2">
    <location>
        <begin position="1"/>
        <end position="23"/>
    </location>
</feature>
<dbReference type="PROSITE" id="PS51257">
    <property type="entry name" value="PROKAR_LIPOPROTEIN"/>
    <property type="match status" value="1"/>
</dbReference>
<name>A0A5D4JCK7_9ACTN</name>
<evidence type="ECO:0000256" key="2">
    <source>
        <dbReference type="SAM" id="SignalP"/>
    </source>
</evidence>
<keyword evidence="2" id="KW-0732">Signal</keyword>
<dbReference type="RefSeq" id="WP_148903087.1">
    <property type="nucleotide sequence ID" value="NZ_VSZQ01000087.1"/>
</dbReference>
<feature type="chain" id="PRO_5038413217" evidence="2">
    <location>
        <begin position="24"/>
        <end position="289"/>
    </location>
</feature>